<dbReference type="Proteomes" id="UP000005408">
    <property type="component" value="Unassembled WGS sequence"/>
</dbReference>
<dbReference type="EnsemblMetazoa" id="G19388.1">
    <property type="protein sequence ID" value="G19388.1:cds"/>
    <property type="gene ID" value="G19388"/>
</dbReference>
<proteinExistence type="inferred from homology"/>
<organism evidence="3 4">
    <name type="scientific">Magallana gigas</name>
    <name type="common">Pacific oyster</name>
    <name type="synonym">Crassostrea gigas</name>
    <dbReference type="NCBI Taxonomy" id="29159"/>
    <lineage>
        <taxon>Eukaryota</taxon>
        <taxon>Metazoa</taxon>
        <taxon>Spiralia</taxon>
        <taxon>Lophotrochozoa</taxon>
        <taxon>Mollusca</taxon>
        <taxon>Bivalvia</taxon>
        <taxon>Autobranchia</taxon>
        <taxon>Pteriomorphia</taxon>
        <taxon>Ostreida</taxon>
        <taxon>Ostreoidea</taxon>
        <taxon>Ostreidae</taxon>
        <taxon>Magallana</taxon>
    </lineage>
</organism>
<accession>A0A8W8JHR0</accession>
<dbReference type="OrthoDB" id="1045822at2759"/>
<evidence type="ECO:0000256" key="1">
    <source>
        <dbReference type="ARBA" id="ARBA00009024"/>
    </source>
</evidence>
<dbReference type="EnsemblMetazoa" id="G19418.1">
    <property type="protein sequence ID" value="G19418.1:cds"/>
    <property type="gene ID" value="G19418"/>
</dbReference>
<keyword evidence="4" id="KW-1185">Reference proteome</keyword>
<sequence length="125" mass="13612">MSDPRGVYVVSSNSGMDRSRRKPMGNTVDGTRNWSTVPCACCADCSSCCRGCCCIPCMLCDIAERLGEWMCFPFCVPCGGNVLRTRLRTLGGIRGTACDDCMTMCCCCACAVWQMDKELDEMGIP</sequence>
<dbReference type="RefSeq" id="XP_034335610.1">
    <property type="nucleotide sequence ID" value="XM_034479719.2"/>
</dbReference>
<dbReference type="PANTHER" id="PTHR15907">
    <property type="entry name" value="DUF614 FAMILY PROTEIN-RELATED"/>
    <property type="match status" value="1"/>
</dbReference>
<dbReference type="RefSeq" id="XP_065928302.1">
    <property type="nucleotide sequence ID" value="XM_066072230.1"/>
</dbReference>
<name>A0A8W8JHR0_MAGGI</name>
<dbReference type="KEGG" id="crg:117692261"/>
<dbReference type="GeneID" id="117692261"/>
<dbReference type="OMA" id="CQIATRM"/>
<comment type="similarity">
    <text evidence="1">Belongs to the cornifelin family.</text>
</comment>
<evidence type="ECO:0000256" key="2">
    <source>
        <dbReference type="SAM" id="MobiDB-lite"/>
    </source>
</evidence>
<evidence type="ECO:0000313" key="4">
    <source>
        <dbReference type="Proteomes" id="UP000005408"/>
    </source>
</evidence>
<dbReference type="AlphaFoldDB" id="A0A8W8JHR0"/>
<protein>
    <submittedName>
        <fullName evidence="3">Uncharacterized protein</fullName>
    </submittedName>
</protein>
<reference evidence="3" key="1">
    <citation type="submission" date="2022-08" db="UniProtKB">
        <authorList>
            <consortium name="EnsemblMetazoa"/>
        </authorList>
    </citation>
    <scope>IDENTIFICATION</scope>
    <source>
        <strain evidence="3">05x7-T-G4-1.051#20</strain>
    </source>
</reference>
<evidence type="ECO:0000313" key="3">
    <source>
        <dbReference type="EnsemblMetazoa" id="G19418.1:cds"/>
    </source>
</evidence>
<feature type="region of interest" description="Disordered" evidence="2">
    <location>
        <begin position="1"/>
        <end position="27"/>
    </location>
</feature>
<dbReference type="InterPro" id="IPR006461">
    <property type="entry name" value="PLAC_motif_containing"/>
</dbReference>
<dbReference type="NCBIfam" id="TIGR01571">
    <property type="entry name" value="A_thal_Cys_rich"/>
    <property type="match status" value="1"/>
</dbReference>
<dbReference type="Pfam" id="PF04749">
    <property type="entry name" value="PLAC8"/>
    <property type="match status" value="1"/>
</dbReference>